<dbReference type="EMBL" id="CM037014">
    <property type="protein sequence ID" value="KAH7686445.1"/>
    <property type="molecule type" value="Genomic_DNA"/>
</dbReference>
<organism evidence="1 2">
    <name type="scientific">Dioscorea alata</name>
    <name type="common">Purple yam</name>
    <dbReference type="NCBI Taxonomy" id="55571"/>
    <lineage>
        <taxon>Eukaryota</taxon>
        <taxon>Viridiplantae</taxon>
        <taxon>Streptophyta</taxon>
        <taxon>Embryophyta</taxon>
        <taxon>Tracheophyta</taxon>
        <taxon>Spermatophyta</taxon>
        <taxon>Magnoliopsida</taxon>
        <taxon>Liliopsida</taxon>
        <taxon>Dioscoreales</taxon>
        <taxon>Dioscoreaceae</taxon>
        <taxon>Dioscorea</taxon>
    </lineage>
</organism>
<accession>A0ACB7WF93</accession>
<proteinExistence type="predicted"/>
<gene>
    <name evidence="1" type="ORF">IHE45_04G105200</name>
</gene>
<protein>
    <submittedName>
        <fullName evidence="1">Ribonuclease H-like protein</fullName>
    </submittedName>
</protein>
<evidence type="ECO:0000313" key="2">
    <source>
        <dbReference type="Proteomes" id="UP000827976"/>
    </source>
</evidence>
<sequence>MSEPLELSIEKENEDAEVRRGRNFIRPVRVGDRIIEVTSPWVDVNATVKRWFQQRYHEKRRSPLVAGLSFFRRFPDRFTCSRSPYRASNVISGIALCLGGSHCIFIDNTHESYRISTAIALRGFLADRRVTVVGFGMQKAVESLEKDWNIVLGKPVEVRTLMEAAYEKQEMPRKATLEDMAEMALDGMRVKRSVQREKDYYIFDKYQAMENTFHAFLCFEIGVKCLQKLGLPT</sequence>
<comment type="caution">
    <text evidence="1">The sequence shown here is derived from an EMBL/GenBank/DDBJ whole genome shotgun (WGS) entry which is preliminary data.</text>
</comment>
<keyword evidence="2" id="KW-1185">Reference proteome</keyword>
<reference evidence="2" key="1">
    <citation type="journal article" date="2022" name="Nat. Commun.">
        <title>Chromosome evolution and the genetic basis of agronomically important traits in greater yam.</title>
        <authorList>
            <person name="Bredeson J.V."/>
            <person name="Lyons J.B."/>
            <person name="Oniyinde I.O."/>
            <person name="Okereke N.R."/>
            <person name="Kolade O."/>
            <person name="Nnabue I."/>
            <person name="Nwadili C.O."/>
            <person name="Hribova E."/>
            <person name="Parker M."/>
            <person name="Nwogha J."/>
            <person name="Shu S."/>
            <person name="Carlson J."/>
            <person name="Kariba R."/>
            <person name="Muthemba S."/>
            <person name="Knop K."/>
            <person name="Barton G.J."/>
            <person name="Sherwood A.V."/>
            <person name="Lopez-Montes A."/>
            <person name="Asiedu R."/>
            <person name="Jamnadass R."/>
            <person name="Muchugi A."/>
            <person name="Goodstein D."/>
            <person name="Egesi C.N."/>
            <person name="Featherston J."/>
            <person name="Asfaw A."/>
            <person name="Simpson G.G."/>
            <person name="Dolezel J."/>
            <person name="Hendre P.S."/>
            <person name="Van Deynze A."/>
            <person name="Kumar P.L."/>
            <person name="Obidiegwu J.E."/>
            <person name="Bhattacharjee R."/>
            <person name="Rokhsar D.S."/>
        </authorList>
    </citation>
    <scope>NUCLEOTIDE SEQUENCE [LARGE SCALE GENOMIC DNA]</scope>
    <source>
        <strain evidence="2">cv. TDa95/00328</strain>
    </source>
</reference>
<name>A0ACB7WF93_DIOAL</name>
<evidence type="ECO:0000313" key="1">
    <source>
        <dbReference type="EMBL" id="KAH7686445.1"/>
    </source>
</evidence>
<dbReference type="Proteomes" id="UP000827976">
    <property type="component" value="Chromosome 4"/>
</dbReference>